<dbReference type="Proteomes" id="UP001626628">
    <property type="component" value="Chromosome"/>
</dbReference>
<dbReference type="PANTHER" id="PTHR46796:SF6">
    <property type="entry name" value="ARAC SUBFAMILY"/>
    <property type="match status" value="1"/>
</dbReference>
<dbReference type="SUPFAM" id="SSF46689">
    <property type="entry name" value="Homeodomain-like"/>
    <property type="match status" value="1"/>
</dbReference>
<accession>A0ABZ2QN91</accession>
<keyword evidence="1" id="KW-0805">Transcription regulation</keyword>
<name>A0ABZ2QN91_9ACTN</name>
<evidence type="ECO:0000313" key="5">
    <source>
        <dbReference type="EMBL" id="WXK78012.1"/>
    </source>
</evidence>
<keyword evidence="6" id="KW-1185">Reference proteome</keyword>
<reference evidence="5 6" key="1">
    <citation type="submission" date="2024-03" db="EMBL/GenBank/DDBJ databases">
        <title>The complete genome of Streptomyces sirii sp.nov.</title>
        <authorList>
            <person name="Zakalyukina Y.V."/>
            <person name="Belik A.R."/>
            <person name="Biryukov M.V."/>
            <person name="Baturina O.A."/>
            <person name="Kabilov M.R."/>
        </authorList>
    </citation>
    <scope>NUCLEOTIDE SEQUENCE [LARGE SCALE GENOMIC DNA]</scope>
    <source>
        <strain evidence="5 6">BP-8</strain>
    </source>
</reference>
<evidence type="ECO:0000313" key="6">
    <source>
        <dbReference type="Proteomes" id="UP001626628"/>
    </source>
</evidence>
<evidence type="ECO:0000259" key="4">
    <source>
        <dbReference type="PROSITE" id="PS01124"/>
    </source>
</evidence>
<protein>
    <submittedName>
        <fullName evidence="5">Helix-turn-helix domain-containing protein</fullName>
    </submittedName>
</protein>
<dbReference type="RefSeq" id="WP_407287017.1">
    <property type="nucleotide sequence ID" value="NZ_CP147982.1"/>
</dbReference>
<organism evidence="5 6">
    <name type="scientific">Streptomyces sirii</name>
    <dbReference type="NCBI Taxonomy" id="3127701"/>
    <lineage>
        <taxon>Bacteria</taxon>
        <taxon>Bacillati</taxon>
        <taxon>Actinomycetota</taxon>
        <taxon>Actinomycetes</taxon>
        <taxon>Kitasatosporales</taxon>
        <taxon>Streptomycetaceae</taxon>
        <taxon>Streptomyces</taxon>
    </lineage>
</organism>
<proteinExistence type="predicted"/>
<keyword evidence="2" id="KW-0238">DNA-binding</keyword>
<dbReference type="InterPro" id="IPR050204">
    <property type="entry name" value="AraC_XylS_family_regulators"/>
</dbReference>
<gene>
    <name evidence="5" type="ORF">WAB15_19495</name>
</gene>
<dbReference type="PANTHER" id="PTHR46796">
    <property type="entry name" value="HTH-TYPE TRANSCRIPTIONAL ACTIVATOR RHAS-RELATED"/>
    <property type="match status" value="1"/>
</dbReference>
<dbReference type="Pfam" id="PF14525">
    <property type="entry name" value="AraC_binding_2"/>
    <property type="match status" value="1"/>
</dbReference>
<sequence length="328" mass="36574">MLNEMVFRSEDVPAADRLSYWAERLEQTHAPMHLSSDHSDDFRATQRVLDLGAVSVWPATIPQVVMRRTPRLIRQSDPELYHLSFVVGGTGAGRWDDHEVVYQPSDLVINDSSLPWEIRGDRAPVTTVGAEIPKALLPLPRGGARRTVPRRMTTRSGIGALLAQFLLRLSADTTPYRPSDGPRLGTVLTDLVIALFAHALETDSALPPDTRRRTLMLRIKRFVHEHLHDPGLSPAVIAAAHHISVSYLHRLFQHEEATVASWIRLRRLEAARRDLTDPALRSAPIHALAARRGFSCAADFSRAFRNAYGTPPKDYRRHALTAGKSTPG</sequence>
<dbReference type="PROSITE" id="PS00041">
    <property type="entry name" value="HTH_ARAC_FAMILY_1"/>
    <property type="match status" value="1"/>
</dbReference>
<dbReference type="InterPro" id="IPR035418">
    <property type="entry name" value="AraC-bd_2"/>
</dbReference>
<dbReference type="PROSITE" id="PS01124">
    <property type="entry name" value="HTH_ARAC_FAMILY_2"/>
    <property type="match status" value="1"/>
</dbReference>
<evidence type="ECO:0000256" key="3">
    <source>
        <dbReference type="ARBA" id="ARBA00023163"/>
    </source>
</evidence>
<dbReference type="Pfam" id="PF12833">
    <property type="entry name" value="HTH_18"/>
    <property type="match status" value="1"/>
</dbReference>
<dbReference type="InterPro" id="IPR018062">
    <property type="entry name" value="HTH_AraC-typ_CS"/>
</dbReference>
<dbReference type="InterPro" id="IPR018060">
    <property type="entry name" value="HTH_AraC"/>
</dbReference>
<feature type="domain" description="HTH araC/xylS-type" evidence="4">
    <location>
        <begin position="217"/>
        <end position="318"/>
    </location>
</feature>
<evidence type="ECO:0000256" key="2">
    <source>
        <dbReference type="ARBA" id="ARBA00023125"/>
    </source>
</evidence>
<dbReference type="Gene3D" id="1.10.10.60">
    <property type="entry name" value="Homeodomain-like"/>
    <property type="match status" value="1"/>
</dbReference>
<dbReference type="SMART" id="SM00342">
    <property type="entry name" value="HTH_ARAC"/>
    <property type="match status" value="1"/>
</dbReference>
<dbReference type="InterPro" id="IPR009057">
    <property type="entry name" value="Homeodomain-like_sf"/>
</dbReference>
<keyword evidence="3" id="KW-0804">Transcription</keyword>
<evidence type="ECO:0000256" key="1">
    <source>
        <dbReference type="ARBA" id="ARBA00023015"/>
    </source>
</evidence>
<dbReference type="EMBL" id="CP147982">
    <property type="protein sequence ID" value="WXK78012.1"/>
    <property type="molecule type" value="Genomic_DNA"/>
</dbReference>